<gene>
    <name evidence="2" type="ORF">D3875_00590</name>
</gene>
<protein>
    <recommendedName>
        <fullName evidence="4">VCBS repeat-containing protein</fullName>
    </recommendedName>
</protein>
<dbReference type="Proteomes" id="UP000286287">
    <property type="component" value="Unassembled WGS sequence"/>
</dbReference>
<dbReference type="AlphaFoldDB" id="A0A418VHF7"/>
<keyword evidence="1" id="KW-0732">Signal</keyword>
<name>A0A418VHF7_9DEIO</name>
<feature type="signal peptide" evidence="1">
    <location>
        <begin position="1"/>
        <end position="17"/>
    </location>
</feature>
<reference evidence="2 3" key="1">
    <citation type="submission" date="2018-09" db="EMBL/GenBank/DDBJ databases">
        <authorList>
            <person name="Zhu H."/>
        </authorList>
    </citation>
    <scope>NUCLEOTIDE SEQUENCE [LARGE SCALE GENOMIC DNA]</scope>
    <source>
        <strain evidence="2 3">K2S05-167</strain>
    </source>
</reference>
<evidence type="ECO:0000313" key="3">
    <source>
        <dbReference type="Proteomes" id="UP000286287"/>
    </source>
</evidence>
<feature type="chain" id="PRO_5019527358" description="VCBS repeat-containing protein" evidence="1">
    <location>
        <begin position="18"/>
        <end position="161"/>
    </location>
</feature>
<evidence type="ECO:0000313" key="2">
    <source>
        <dbReference type="EMBL" id="RJF75579.1"/>
    </source>
</evidence>
<evidence type="ECO:0008006" key="4">
    <source>
        <dbReference type="Google" id="ProtNLM"/>
    </source>
</evidence>
<dbReference type="EMBL" id="QYUJ01000004">
    <property type="protein sequence ID" value="RJF75579.1"/>
    <property type="molecule type" value="Genomic_DNA"/>
</dbReference>
<sequence>MKTLVLTFFISLGQAAASSTTCTALRLPSTWEVISTAYGDVTGDGQAECVLSVWRPWRDWPIARWATGATPVINNHDAGGRSSHIVVLKPLGKRQYREVWVGSALFQPASQVTILPSGRLRVTETTYKGGPHALGTAVTEWAWTGFGFSRVSQRMVTWQLK</sequence>
<proteinExistence type="predicted"/>
<organism evidence="2 3">
    <name type="scientific">Deinococcus cavernae</name>
    <dbReference type="NCBI Taxonomy" id="2320857"/>
    <lineage>
        <taxon>Bacteria</taxon>
        <taxon>Thermotogati</taxon>
        <taxon>Deinococcota</taxon>
        <taxon>Deinococci</taxon>
        <taxon>Deinococcales</taxon>
        <taxon>Deinococcaceae</taxon>
        <taxon>Deinococcus</taxon>
    </lineage>
</organism>
<evidence type="ECO:0000256" key="1">
    <source>
        <dbReference type="SAM" id="SignalP"/>
    </source>
</evidence>
<accession>A0A418VHF7</accession>
<comment type="caution">
    <text evidence="2">The sequence shown here is derived from an EMBL/GenBank/DDBJ whole genome shotgun (WGS) entry which is preliminary data.</text>
</comment>
<keyword evidence="3" id="KW-1185">Reference proteome</keyword>